<dbReference type="PROSITE" id="PS51677">
    <property type="entry name" value="NODB"/>
    <property type="match status" value="1"/>
</dbReference>
<evidence type="ECO:0000256" key="6">
    <source>
        <dbReference type="ARBA" id="ARBA00032976"/>
    </source>
</evidence>
<evidence type="ECO:0000256" key="1">
    <source>
        <dbReference type="ARBA" id="ARBA00003236"/>
    </source>
</evidence>
<name>A0ABX2CN73_9BRAD</name>
<keyword evidence="11" id="KW-1185">Reference proteome</keyword>
<dbReference type="PANTHER" id="PTHR10587:SF133">
    <property type="entry name" value="CHITIN DEACETYLASE 1-RELATED"/>
    <property type="match status" value="1"/>
</dbReference>
<evidence type="ECO:0000313" key="11">
    <source>
        <dbReference type="Proteomes" id="UP000886476"/>
    </source>
</evidence>
<feature type="region of interest" description="Disordered" evidence="7">
    <location>
        <begin position="258"/>
        <end position="282"/>
    </location>
</feature>
<sequence length="282" mass="30695">MSQARWTLRWVNAAGAVAALLVVHGAAATPADCPREHTLGTSRILSVDPKQHPRIGLKSFPDTLPLHDGEVVLTFDDGPSPPMTNKVLAALAKECVRATFFLVGKPASGRAALVQKIAAEGHTIGHHTYTHAHLAHIAPEQAIEEIDRGIAADEKALNGVETTTPSTPFFRFPYFESTPAMLDLLASRGIAVFGADLWASDWNPMSPQQTLKLLTSRLNQARKGIILLHDPQPRTVAMLPAFLRYLKDHGYRVVHVVPSEEKHNEQHSERPSPAPETAHEGG</sequence>
<evidence type="ECO:0000313" key="10">
    <source>
        <dbReference type="EMBL" id="NPU68870.1"/>
    </source>
</evidence>
<dbReference type="Pfam" id="PF01522">
    <property type="entry name" value="Polysacc_deac_1"/>
    <property type="match status" value="1"/>
</dbReference>
<dbReference type="InterPro" id="IPR011330">
    <property type="entry name" value="Glyco_hydro/deAcase_b/a-brl"/>
</dbReference>
<feature type="signal peptide" evidence="8">
    <location>
        <begin position="1"/>
        <end position="28"/>
    </location>
</feature>
<gene>
    <name evidence="10" type="ORF">HL667_27980</name>
</gene>
<evidence type="ECO:0000256" key="2">
    <source>
        <dbReference type="ARBA" id="ARBA00010973"/>
    </source>
</evidence>
<dbReference type="CDD" id="cd10917">
    <property type="entry name" value="CE4_NodB_like_6s_7s"/>
    <property type="match status" value="1"/>
</dbReference>
<evidence type="ECO:0000256" key="3">
    <source>
        <dbReference type="ARBA" id="ARBA00020071"/>
    </source>
</evidence>
<feature type="chain" id="PRO_5045736043" description="Chitooligosaccharide deacetylase" evidence="8">
    <location>
        <begin position="29"/>
        <end position="282"/>
    </location>
</feature>
<organism evidence="10 11">
    <name type="scientific">Bradyrhizobium aeschynomenes</name>
    <dbReference type="NCBI Taxonomy" id="2734909"/>
    <lineage>
        <taxon>Bacteria</taxon>
        <taxon>Pseudomonadati</taxon>
        <taxon>Pseudomonadota</taxon>
        <taxon>Alphaproteobacteria</taxon>
        <taxon>Hyphomicrobiales</taxon>
        <taxon>Nitrobacteraceae</taxon>
        <taxon>Bradyrhizobium</taxon>
    </lineage>
</organism>
<keyword evidence="8" id="KW-0732">Signal</keyword>
<evidence type="ECO:0000256" key="4">
    <source>
        <dbReference type="ARBA" id="ARBA00022723"/>
    </source>
</evidence>
<dbReference type="SUPFAM" id="SSF88713">
    <property type="entry name" value="Glycoside hydrolase/deacetylase"/>
    <property type="match status" value="1"/>
</dbReference>
<evidence type="ECO:0000259" key="9">
    <source>
        <dbReference type="PROSITE" id="PS51677"/>
    </source>
</evidence>
<dbReference type="Proteomes" id="UP000886476">
    <property type="component" value="Unassembled WGS sequence"/>
</dbReference>
<dbReference type="EMBL" id="JABFDN010000013">
    <property type="protein sequence ID" value="NPU68870.1"/>
    <property type="molecule type" value="Genomic_DNA"/>
</dbReference>
<accession>A0ABX2CN73</accession>
<keyword evidence="5" id="KW-0378">Hydrolase</keyword>
<proteinExistence type="inferred from homology"/>
<feature type="domain" description="NodB homology" evidence="9">
    <location>
        <begin position="69"/>
        <end position="254"/>
    </location>
</feature>
<dbReference type="InterPro" id="IPR050248">
    <property type="entry name" value="Polysacc_deacetylase_ArnD"/>
</dbReference>
<feature type="compositionally biased region" description="Basic and acidic residues" evidence="7">
    <location>
        <begin position="258"/>
        <end position="270"/>
    </location>
</feature>
<dbReference type="RefSeq" id="WP_172113939.1">
    <property type="nucleotide sequence ID" value="NZ_JABFDN010000013.1"/>
</dbReference>
<protein>
    <recommendedName>
        <fullName evidence="3">Chitooligosaccharide deacetylase</fullName>
    </recommendedName>
    <alternativeName>
        <fullName evidence="6">Nodulation protein B</fullName>
    </alternativeName>
</protein>
<comment type="function">
    <text evidence="1">Is involved in generating a small heat-stable compound (Nod), an acylated oligomer of N-acetylglucosamine, that stimulates mitosis in various plant protoplasts.</text>
</comment>
<evidence type="ECO:0000256" key="7">
    <source>
        <dbReference type="SAM" id="MobiDB-lite"/>
    </source>
</evidence>
<evidence type="ECO:0000256" key="5">
    <source>
        <dbReference type="ARBA" id="ARBA00022801"/>
    </source>
</evidence>
<dbReference type="Gene3D" id="3.20.20.370">
    <property type="entry name" value="Glycoside hydrolase/deacetylase"/>
    <property type="match status" value="1"/>
</dbReference>
<keyword evidence="4" id="KW-0479">Metal-binding</keyword>
<dbReference type="InterPro" id="IPR002509">
    <property type="entry name" value="NODB_dom"/>
</dbReference>
<evidence type="ECO:0000256" key="8">
    <source>
        <dbReference type="SAM" id="SignalP"/>
    </source>
</evidence>
<comment type="caution">
    <text evidence="10">The sequence shown here is derived from an EMBL/GenBank/DDBJ whole genome shotgun (WGS) entry which is preliminary data.</text>
</comment>
<reference evidence="10" key="1">
    <citation type="submission" date="2020-05" db="EMBL/GenBank/DDBJ databases">
        <title>Nod-independent and nitrogen-fixing Bradyrhizobium aeschynomene sp. nov. isolated from nodules of Aeschynomene indica.</title>
        <authorList>
            <person name="Zhang Z."/>
        </authorList>
    </citation>
    <scope>NUCLEOTIDE SEQUENCE</scope>
    <source>
        <strain evidence="10">83012</strain>
    </source>
</reference>
<comment type="similarity">
    <text evidence="2">Belongs to the polysaccharide deacetylase family.</text>
</comment>
<dbReference type="PANTHER" id="PTHR10587">
    <property type="entry name" value="GLYCOSYL TRANSFERASE-RELATED"/>
    <property type="match status" value="1"/>
</dbReference>